<evidence type="ECO:0000313" key="1">
    <source>
        <dbReference type="EMBL" id="AVE07327.1"/>
    </source>
</evidence>
<sequence>MFDLLKLLIDNSPSLNSDMQAWFKQYAADAPWNIYSDYCVGNTEKANDSFSFVITLKHDTDKNFSEYIANVAPKDLKKTRQASEGLISYLNCPVAFSVSFIVERDSKLLRDFITDDNIHGFCVGLRELIAEWSDNPGVDRAYWQRIDKALGEFGDEVNRKKFNAKLARQVLLTSTFAAFLFLTLNKLKEPAYLRWVTDRDATFEKYNEVAFDIAFMLFLIIRHQSGNVRNPNKPQFIFAYPFMDGKTDYAEHVRLPDYLAGLCADIKLPSMEFTHTKFEKIFSNAIINSTNNVVLQILGNPEKITARRLTFREES</sequence>
<dbReference type="EMBL" id="CP025494">
    <property type="protein sequence ID" value="AVE07327.1"/>
    <property type="molecule type" value="Genomic_DNA"/>
</dbReference>
<keyword evidence="2" id="KW-0808">Transferase</keyword>
<reference evidence="3" key="2">
    <citation type="submission" date="2016-01" db="EMBL/GenBank/DDBJ databases">
        <authorList>
            <person name="Gamez R.M."/>
            <person name="Rodriguez F."/>
            <person name="Bernal J.F."/>
            <person name="Agarwala R."/>
            <person name="Landsman D."/>
            <person name="Marino-Ramirez L."/>
        </authorList>
    </citation>
    <scope>NUCLEOTIDE SEQUENCE [LARGE SCALE GENOMIC DNA]</scope>
    <source>
        <strain evidence="3">Ps006</strain>
    </source>
</reference>
<dbReference type="Proteomes" id="UP000067111">
    <property type="component" value="Unassembled WGS sequence"/>
</dbReference>
<reference evidence="1 4" key="3">
    <citation type="submission" date="2017-12" db="EMBL/GenBank/DDBJ databases">
        <title>Genome sequence of Pseudomonas palleroniana MAB3.</title>
        <authorList>
            <person name="Nascimento F.X."/>
        </authorList>
    </citation>
    <scope>NUCLEOTIDE SEQUENCE [LARGE SCALE GENOMIC DNA]</scope>
    <source>
        <strain evidence="1 4">MAB3</strain>
    </source>
</reference>
<gene>
    <name evidence="2" type="ORF">AWV77_14960</name>
    <name evidence="1" type="ORF">CYL20_23110</name>
</gene>
<accession>A0A2L1JFS7</accession>
<protein>
    <submittedName>
        <fullName evidence="2">GCN5 family acetyltransferase</fullName>
    </submittedName>
</protein>
<name>A0A0X7K3E4_9PSED</name>
<dbReference type="AlphaFoldDB" id="A0A0X7K3E4"/>
<dbReference type="OrthoDB" id="6884985at2"/>
<accession>A0A0X7K3E4</accession>
<dbReference type="Proteomes" id="UP000237830">
    <property type="component" value="Chromosome"/>
</dbReference>
<dbReference type="RefSeq" id="WP_060755008.1">
    <property type="nucleotide sequence ID" value="NZ_CP025494.1"/>
</dbReference>
<dbReference type="GO" id="GO:0016740">
    <property type="term" value="F:transferase activity"/>
    <property type="evidence" value="ECO:0007669"/>
    <property type="project" value="UniProtKB-KW"/>
</dbReference>
<evidence type="ECO:0000313" key="3">
    <source>
        <dbReference type="Proteomes" id="UP000067111"/>
    </source>
</evidence>
<proteinExistence type="predicted"/>
<organism evidence="2 3">
    <name type="scientific">Pseudomonas palleroniana</name>
    <dbReference type="NCBI Taxonomy" id="191390"/>
    <lineage>
        <taxon>Bacteria</taxon>
        <taxon>Pseudomonadati</taxon>
        <taxon>Pseudomonadota</taxon>
        <taxon>Gammaproteobacteria</taxon>
        <taxon>Pseudomonadales</taxon>
        <taxon>Pseudomonadaceae</taxon>
        <taxon>Pseudomonas</taxon>
    </lineage>
</organism>
<evidence type="ECO:0000313" key="4">
    <source>
        <dbReference type="Proteomes" id="UP000237830"/>
    </source>
</evidence>
<reference evidence="2" key="1">
    <citation type="submission" date="2016-01" db="EMBL/GenBank/DDBJ databases">
        <authorList>
            <person name="McClelland M."/>
            <person name="Jain A."/>
            <person name="Saraogi P."/>
            <person name="Mendelson R."/>
            <person name="Westerman R."/>
            <person name="SanMiguel P."/>
            <person name="Csonka L."/>
        </authorList>
    </citation>
    <scope>NUCLEOTIDE SEQUENCE [LARGE SCALE GENOMIC DNA]</scope>
    <source>
        <strain evidence="2">Ps006</strain>
    </source>
</reference>
<dbReference type="EMBL" id="LRMR01000017">
    <property type="protein sequence ID" value="KWU50136.1"/>
    <property type="molecule type" value="Genomic_DNA"/>
</dbReference>
<evidence type="ECO:0000313" key="2">
    <source>
        <dbReference type="EMBL" id="KWU50136.1"/>
    </source>
</evidence>